<proteinExistence type="predicted"/>
<accession>A0AAV0GAN3</accession>
<comment type="caution">
    <text evidence="2">The sequence shown here is derived from an EMBL/GenBank/DDBJ whole genome shotgun (WGS) entry which is preliminary data.</text>
</comment>
<gene>
    <name evidence="2" type="ORF">CEPIT_LOCUS41855</name>
</gene>
<dbReference type="CDD" id="cd23431">
    <property type="entry name" value="beta-trefoil_Ricin_AtEULS3-like"/>
    <property type="match status" value="1"/>
</dbReference>
<feature type="region of interest" description="Disordered" evidence="1">
    <location>
        <begin position="40"/>
        <end position="68"/>
    </location>
</feature>
<feature type="compositionally biased region" description="Basic residues" evidence="1">
    <location>
        <begin position="41"/>
        <end position="60"/>
    </location>
</feature>
<dbReference type="AlphaFoldDB" id="A0AAV0GAN3"/>
<evidence type="ECO:0000256" key="1">
    <source>
        <dbReference type="SAM" id="MobiDB-lite"/>
    </source>
</evidence>
<name>A0AAV0GAN3_9ASTE</name>
<reference evidence="2" key="1">
    <citation type="submission" date="2022-07" db="EMBL/GenBank/DDBJ databases">
        <authorList>
            <person name="Macas J."/>
            <person name="Novak P."/>
            <person name="Neumann P."/>
        </authorList>
    </citation>
    <scope>NUCLEOTIDE SEQUENCE</scope>
</reference>
<sequence>MHKYSDSDQSFCSSIIMSSIKQAAEYSANEHLGTALSLQDHHHHHHFSHQDHHHYHHHESPRRETHTPAKQTYRVYCKADPCFALAVRDGTVILTPHDPTDPRQHWVKHDSVSALVKDEEGLPSFLLVNKATGQAIQHAVGGRQAVRLAPYGGDGGVLDGSLLWTAGSINGDEEYKDIRMQNNIRLKMDAFKGIPEFGGVSDWTVVGLWEWNEGDNQRWAIVPY</sequence>
<dbReference type="Proteomes" id="UP001152523">
    <property type="component" value="Unassembled WGS sequence"/>
</dbReference>
<protein>
    <submittedName>
        <fullName evidence="2">Uncharacterized protein</fullName>
    </submittedName>
</protein>
<keyword evidence="3" id="KW-1185">Reference proteome</keyword>
<evidence type="ECO:0000313" key="2">
    <source>
        <dbReference type="EMBL" id="CAH9144976.1"/>
    </source>
</evidence>
<dbReference type="PANTHER" id="PTHR31257:SF2">
    <property type="entry name" value="RICIN B-LIKE LECTIN EULS3"/>
    <property type="match status" value="1"/>
</dbReference>
<dbReference type="InterPro" id="IPR035992">
    <property type="entry name" value="Ricin_B-like_lectins"/>
</dbReference>
<evidence type="ECO:0000313" key="3">
    <source>
        <dbReference type="Proteomes" id="UP001152523"/>
    </source>
</evidence>
<dbReference type="EMBL" id="CAMAPF010001073">
    <property type="protein sequence ID" value="CAH9144976.1"/>
    <property type="molecule type" value="Genomic_DNA"/>
</dbReference>
<dbReference type="SUPFAM" id="SSF50370">
    <property type="entry name" value="Ricin B-like lectins"/>
    <property type="match status" value="1"/>
</dbReference>
<dbReference type="Gene3D" id="2.80.10.50">
    <property type="match status" value="1"/>
</dbReference>
<dbReference type="PANTHER" id="PTHR31257">
    <property type="entry name" value="RICIN B-LIKE LECTIN EULS3"/>
    <property type="match status" value="1"/>
</dbReference>
<dbReference type="InterPro" id="IPR040249">
    <property type="entry name" value="Ricin_B-like_lectin_EULS3-like"/>
</dbReference>
<organism evidence="2 3">
    <name type="scientific">Cuscuta epithymum</name>
    <dbReference type="NCBI Taxonomy" id="186058"/>
    <lineage>
        <taxon>Eukaryota</taxon>
        <taxon>Viridiplantae</taxon>
        <taxon>Streptophyta</taxon>
        <taxon>Embryophyta</taxon>
        <taxon>Tracheophyta</taxon>
        <taxon>Spermatophyta</taxon>
        <taxon>Magnoliopsida</taxon>
        <taxon>eudicotyledons</taxon>
        <taxon>Gunneridae</taxon>
        <taxon>Pentapetalae</taxon>
        <taxon>asterids</taxon>
        <taxon>lamiids</taxon>
        <taxon>Solanales</taxon>
        <taxon>Convolvulaceae</taxon>
        <taxon>Cuscuteae</taxon>
        <taxon>Cuscuta</taxon>
        <taxon>Cuscuta subgen. Cuscuta</taxon>
    </lineage>
</organism>